<gene>
    <name evidence="8" type="primary">asrC_1</name>
    <name evidence="8" type="ORF">CLBCK_00470</name>
</gene>
<protein>
    <submittedName>
        <fullName evidence="8">Anaerobic sulfite reductase subunit C</fullName>
        <ecNumber evidence="8">1.8.1.-</ecNumber>
    </submittedName>
</protein>
<dbReference type="InterPro" id="IPR006066">
    <property type="entry name" value="NO2/SO3_Rdtase_FeS/sirohaem_BS"/>
</dbReference>
<dbReference type="EMBL" id="LZZI01000001">
    <property type="protein sequence ID" value="OOM66091.1"/>
    <property type="molecule type" value="Genomic_DNA"/>
</dbReference>
<dbReference type="RefSeq" id="WP_173715167.1">
    <property type="nucleotide sequence ID" value="NZ_JABTAE010000001.1"/>
</dbReference>
<name>A0A1S8SKS1_CLOBE</name>
<dbReference type="InterPro" id="IPR045854">
    <property type="entry name" value="NO2/SO3_Rdtase_4Fe4S_sf"/>
</dbReference>
<keyword evidence="5" id="KW-0408">Iron</keyword>
<dbReference type="InterPro" id="IPR006067">
    <property type="entry name" value="NO2/SO3_Rdtase_4Fe4S_dom"/>
</dbReference>
<keyword evidence="1" id="KW-0004">4Fe-4S</keyword>
<dbReference type="PROSITE" id="PS51379">
    <property type="entry name" value="4FE4S_FER_2"/>
    <property type="match status" value="2"/>
</dbReference>
<dbReference type="PROSITE" id="PS00365">
    <property type="entry name" value="NIR_SIR"/>
    <property type="match status" value="1"/>
</dbReference>
<dbReference type="Pfam" id="PF00037">
    <property type="entry name" value="Fer4"/>
    <property type="match status" value="2"/>
</dbReference>
<keyword evidence="3" id="KW-0479">Metal-binding</keyword>
<organism evidence="8 9">
    <name type="scientific">Clostridium beijerinckii</name>
    <name type="common">Clostridium MP</name>
    <dbReference type="NCBI Taxonomy" id="1520"/>
    <lineage>
        <taxon>Bacteria</taxon>
        <taxon>Bacillati</taxon>
        <taxon>Bacillota</taxon>
        <taxon>Clostridia</taxon>
        <taxon>Eubacteriales</taxon>
        <taxon>Clostridiaceae</taxon>
        <taxon>Clostridium</taxon>
    </lineage>
</organism>
<dbReference type="SUPFAM" id="SSF54862">
    <property type="entry name" value="4Fe-4S ferredoxins"/>
    <property type="match status" value="1"/>
</dbReference>
<dbReference type="Gene3D" id="3.30.70.20">
    <property type="match status" value="1"/>
</dbReference>
<dbReference type="InterPro" id="IPR017896">
    <property type="entry name" value="4Fe4S_Fe-S-bd"/>
</dbReference>
<dbReference type="GO" id="GO:0020037">
    <property type="term" value="F:heme binding"/>
    <property type="evidence" value="ECO:0007669"/>
    <property type="project" value="InterPro"/>
</dbReference>
<dbReference type="GO" id="GO:0046872">
    <property type="term" value="F:metal ion binding"/>
    <property type="evidence" value="ECO:0007669"/>
    <property type="project" value="UniProtKB-KW"/>
</dbReference>
<evidence type="ECO:0000313" key="8">
    <source>
        <dbReference type="EMBL" id="OOM66091.1"/>
    </source>
</evidence>
<keyword evidence="6" id="KW-0411">Iron-sulfur</keyword>
<evidence type="ECO:0000256" key="2">
    <source>
        <dbReference type="ARBA" id="ARBA00022617"/>
    </source>
</evidence>
<dbReference type="AlphaFoldDB" id="A0A1S8SKS1"/>
<dbReference type="InterPro" id="IPR036136">
    <property type="entry name" value="Nit/Sulf_reduc_fer-like_dom_sf"/>
</dbReference>
<evidence type="ECO:0000256" key="5">
    <source>
        <dbReference type="ARBA" id="ARBA00023004"/>
    </source>
</evidence>
<feature type="domain" description="4Fe-4S ferredoxin-type" evidence="7">
    <location>
        <begin position="160"/>
        <end position="189"/>
    </location>
</feature>
<accession>A0A1S8SKS1</accession>
<dbReference type="InterPro" id="IPR051329">
    <property type="entry name" value="NIR_SIR_4Fe-4S"/>
</dbReference>
<evidence type="ECO:0000313" key="9">
    <source>
        <dbReference type="Proteomes" id="UP000190973"/>
    </source>
</evidence>
<dbReference type="Proteomes" id="UP000190973">
    <property type="component" value="Unassembled WGS sequence"/>
</dbReference>
<evidence type="ECO:0000256" key="3">
    <source>
        <dbReference type="ARBA" id="ARBA00022723"/>
    </source>
</evidence>
<proteinExistence type="predicted"/>
<dbReference type="SUPFAM" id="SSF56014">
    <property type="entry name" value="Nitrite and sulphite reductase 4Fe-4S domain-like"/>
    <property type="match status" value="1"/>
</dbReference>
<dbReference type="GO" id="GO:0016491">
    <property type="term" value="F:oxidoreductase activity"/>
    <property type="evidence" value="ECO:0007669"/>
    <property type="project" value="UniProtKB-KW"/>
</dbReference>
<dbReference type="GO" id="GO:0051539">
    <property type="term" value="F:4 iron, 4 sulfur cluster binding"/>
    <property type="evidence" value="ECO:0007669"/>
    <property type="project" value="UniProtKB-KW"/>
</dbReference>
<evidence type="ECO:0000256" key="4">
    <source>
        <dbReference type="ARBA" id="ARBA00023002"/>
    </source>
</evidence>
<dbReference type="SUPFAM" id="SSF55124">
    <property type="entry name" value="Nitrite/Sulfite reductase N-terminal domain-like"/>
    <property type="match status" value="1"/>
</dbReference>
<sequence length="288" mass="31983">MIIMVNEKIQKEMKALGFLLQNDREHYAVRFLSRAGNFTVEELNNINGIAKKYGRGYSGLTTRLQIEVPWIKDEDAEKVMEEAKSLGLRHGGTGQKIRPLVACKGTVCLHGNIDTQAICRELEEKYFATDTPHKCKIGIVGCANNCAKANINDIGIMGKTIPEFNLDNCVGCGICVKGCRQKALEVVNRKVVYHQELCVSCGECSRLCRTNAVGIKEKGAEIFVGGRFGRGIRIGDSLGKIFEEKDIVFVVDKIMECYKEIGVKGERISAVMDRVGKEKFISEVLSRL</sequence>
<dbReference type="Pfam" id="PF01077">
    <property type="entry name" value="NIR_SIR"/>
    <property type="match status" value="1"/>
</dbReference>
<keyword evidence="4 8" id="KW-0560">Oxidoreductase</keyword>
<dbReference type="PANTHER" id="PTHR32439">
    <property type="entry name" value="FERREDOXIN--NITRITE REDUCTASE, CHLOROPLASTIC"/>
    <property type="match status" value="1"/>
</dbReference>
<evidence type="ECO:0000256" key="6">
    <source>
        <dbReference type="ARBA" id="ARBA00023014"/>
    </source>
</evidence>
<evidence type="ECO:0000259" key="7">
    <source>
        <dbReference type="PROSITE" id="PS51379"/>
    </source>
</evidence>
<dbReference type="EC" id="1.8.1.-" evidence="8"/>
<feature type="domain" description="4Fe-4S ferredoxin-type" evidence="7">
    <location>
        <begin position="190"/>
        <end position="218"/>
    </location>
</feature>
<dbReference type="PANTHER" id="PTHR32439:SF9">
    <property type="entry name" value="BLR3264 PROTEIN"/>
    <property type="match status" value="1"/>
</dbReference>
<comment type="caution">
    <text evidence="8">The sequence shown here is derived from an EMBL/GenBank/DDBJ whole genome shotgun (WGS) entry which is preliminary data.</text>
</comment>
<reference evidence="8 9" key="1">
    <citation type="submission" date="2016-05" db="EMBL/GenBank/DDBJ databases">
        <title>Microbial solvent formation.</title>
        <authorList>
            <person name="Poehlein A."/>
            <person name="Montoya Solano J.D."/>
            <person name="Flitsch S."/>
            <person name="Krabben P."/>
            <person name="Duerre P."/>
            <person name="Daniel R."/>
        </authorList>
    </citation>
    <scope>NUCLEOTIDE SEQUENCE [LARGE SCALE GENOMIC DNA]</scope>
    <source>
        <strain evidence="8 9">DSM 53</strain>
    </source>
</reference>
<dbReference type="InterPro" id="IPR005117">
    <property type="entry name" value="NiRdtase/SiRdtase_haem-b_fer"/>
</dbReference>
<keyword evidence="2" id="KW-0349">Heme</keyword>
<evidence type="ECO:0000256" key="1">
    <source>
        <dbReference type="ARBA" id="ARBA00022485"/>
    </source>
</evidence>
<dbReference type="Gene3D" id="3.30.413.10">
    <property type="entry name" value="Sulfite Reductase Hemoprotein, domain 1"/>
    <property type="match status" value="1"/>
</dbReference>
<dbReference type="Pfam" id="PF03460">
    <property type="entry name" value="NIR_SIR_ferr"/>
    <property type="match status" value="1"/>
</dbReference>